<dbReference type="InterPro" id="IPR058639">
    <property type="entry name" value="BSH_YknX-like"/>
</dbReference>
<evidence type="ECO:0000259" key="4">
    <source>
        <dbReference type="Pfam" id="PF25984"/>
    </source>
</evidence>
<evidence type="ECO:0000313" key="5">
    <source>
        <dbReference type="EMBL" id="QDP41248.1"/>
    </source>
</evidence>
<reference evidence="5 6" key="1">
    <citation type="submission" date="2019-07" db="EMBL/GenBank/DDBJ databases">
        <authorList>
            <person name="Li J."/>
        </authorList>
    </citation>
    <scope>NUCLEOTIDE SEQUENCE [LARGE SCALE GENOMIC DNA]</scope>
    <source>
        <strain evidence="5 6">TKL69</strain>
    </source>
</reference>
<sequence>MKKWTLVILLLLSVSLVGLNGYLISNKGDTISRTMYITDWEKAKTGDVIKSFSTKGVVVSSAKEDVFFDGEHKEFLRFLVKVGDKVEAGTPLFEYRAPEQEQLKASLEAEITQKEEDITSVERYMNSLRNYQVRLPDSNGELENRDYEIEEKLNIVGDNITSDMISSAITQEIFKQQLEMDRLEAEITKLEQELNSLQSGGNQAVLTEASTVAGTIIKLDKTLTNPVVTLATNNYSIEGKLTNNELQKVETGMDVRASVQGVKEELETSLTQVDDYPIEEPTVGENSFYRYQAALTEPSDSIAVGAKADVSILTEQANQVTTLEESAIQKGKKPYVYQLTKASKVIRKPIQLGLSAEGKVEIVSGLKSNDVVVKNPSEIHVDEKSYFASKMHPLDISWSSFTAFSKREWLELILIGLLEK</sequence>
<proteinExistence type="predicted"/>
<dbReference type="KEGG" id="aqt:FN924_14290"/>
<feature type="domain" description="YknX-like barrel-sandwich hybrid" evidence="4">
    <location>
        <begin position="65"/>
        <end position="224"/>
    </location>
</feature>
<organism evidence="5 6">
    <name type="scientific">Radiobacillus deserti</name>
    <dbReference type="NCBI Taxonomy" id="2594883"/>
    <lineage>
        <taxon>Bacteria</taxon>
        <taxon>Bacillati</taxon>
        <taxon>Bacillota</taxon>
        <taxon>Bacilli</taxon>
        <taxon>Bacillales</taxon>
        <taxon>Bacillaceae</taxon>
        <taxon>Radiobacillus</taxon>
    </lineage>
</organism>
<keyword evidence="2 3" id="KW-0175">Coiled coil</keyword>
<dbReference type="RefSeq" id="WP_143895596.1">
    <property type="nucleotide sequence ID" value="NZ_CP041666.1"/>
</dbReference>
<dbReference type="PANTHER" id="PTHR32347:SF14">
    <property type="entry name" value="EFFLUX SYSTEM COMPONENT YKNX-RELATED"/>
    <property type="match status" value="1"/>
</dbReference>
<dbReference type="AlphaFoldDB" id="A0A516KIM2"/>
<dbReference type="OrthoDB" id="2446145at2"/>
<keyword evidence="6" id="KW-1185">Reference proteome</keyword>
<evidence type="ECO:0000256" key="2">
    <source>
        <dbReference type="ARBA" id="ARBA00023054"/>
    </source>
</evidence>
<feature type="coiled-coil region" evidence="3">
    <location>
        <begin position="173"/>
        <end position="200"/>
    </location>
</feature>
<dbReference type="Proteomes" id="UP000315215">
    <property type="component" value="Chromosome"/>
</dbReference>
<dbReference type="Gene3D" id="2.40.420.20">
    <property type="match status" value="1"/>
</dbReference>
<feature type="coiled-coil region" evidence="3">
    <location>
        <begin position="97"/>
        <end position="124"/>
    </location>
</feature>
<dbReference type="InterPro" id="IPR050465">
    <property type="entry name" value="UPF0194_transport"/>
</dbReference>
<dbReference type="Pfam" id="PF25984">
    <property type="entry name" value="BSH_YknX"/>
    <property type="match status" value="1"/>
</dbReference>
<dbReference type="EMBL" id="CP041666">
    <property type="protein sequence ID" value="QDP41248.1"/>
    <property type="molecule type" value="Genomic_DNA"/>
</dbReference>
<name>A0A516KIM2_9BACI</name>
<evidence type="ECO:0000313" key="6">
    <source>
        <dbReference type="Proteomes" id="UP000315215"/>
    </source>
</evidence>
<dbReference type="PANTHER" id="PTHR32347">
    <property type="entry name" value="EFFLUX SYSTEM COMPONENT YKNX-RELATED"/>
    <property type="match status" value="1"/>
</dbReference>
<evidence type="ECO:0000256" key="3">
    <source>
        <dbReference type="SAM" id="Coils"/>
    </source>
</evidence>
<accession>A0A516KIM2</accession>
<protein>
    <submittedName>
        <fullName evidence="5">Efflux RND transporter periplasmic adaptor subunit</fullName>
    </submittedName>
</protein>
<evidence type="ECO:0000256" key="1">
    <source>
        <dbReference type="ARBA" id="ARBA00004196"/>
    </source>
</evidence>
<comment type="subcellular location">
    <subcellularLocation>
        <location evidence="1">Cell envelope</location>
    </subcellularLocation>
</comment>
<gene>
    <name evidence="5" type="ORF">FN924_14290</name>
</gene>
<dbReference type="GO" id="GO:0030313">
    <property type="term" value="C:cell envelope"/>
    <property type="evidence" value="ECO:0007669"/>
    <property type="project" value="UniProtKB-SubCell"/>
</dbReference>